<feature type="compositionally biased region" description="Pro residues" evidence="1">
    <location>
        <begin position="64"/>
        <end position="76"/>
    </location>
</feature>
<dbReference type="Proteomes" id="UP001151760">
    <property type="component" value="Unassembled WGS sequence"/>
</dbReference>
<feature type="region of interest" description="Disordered" evidence="1">
    <location>
        <begin position="1"/>
        <end position="36"/>
    </location>
</feature>
<protein>
    <submittedName>
        <fullName evidence="2">Uncharacterized protein</fullName>
    </submittedName>
</protein>
<evidence type="ECO:0000313" key="3">
    <source>
        <dbReference type="Proteomes" id="UP001151760"/>
    </source>
</evidence>
<sequence length="238" mass="25818">MSDSKDSTVTYTEVSSPFGDLSDIGSPRVDGLPMMPDDPYAYVVAAFQAPPSPDYVHGPEEPDQAPPSPKFVPEPVYPEFMSPKDEDEEDPEEDPADYPVDGGDDDDDDDDESFDDDEDDDDDVEEDEDEEEEEEHPALADSFLPPVHSVTARMPILSPLLPVSPPLLPVSPTYPLGYKAAMIRLRAETPSTFYPLPLSTSPSGTPPLLPIPLPTSSPHLVLPSNDCRAGVSEVTLPP</sequence>
<evidence type="ECO:0000313" key="2">
    <source>
        <dbReference type="EMBL" id="GJT99965.1"/>
    </source>
</evidence>
<organism evidence="2 3">
    <name type="scientific">Tanacetum coccineum</name>
    <dbReference type="NCBI Taxonomy" id="301880"/>
    <lineage>
        <taxon>Eukaryota</taxon>
        <taxon>Viridiplantae</taxon>
        <taxon>Streptophyta</taxon>
        <taxon>Embryophyta</taxon>
        <taxon>Tracheophyta</taxon>
        <taxon>Spermatophyta</taxon>
        <taxon>Magnoliopsida</taxon>
        <taxon>eudicotyledons</taxon>
        <taxon>Gunneridae</taxon>
        <taxon>Pentapetalae</taxon>
        <taxon>asterids</taxon>
        <taxon>campanulids</taxon>
        <taxon>Asterales</taxon>
        <taxon>Asteraceae</taxon>
        <taxon>Asteroideae</taxon>
        <taxon>Anthemideae</taxon>
        <taxon>Anthemidinae</taxon>
        <taxon>Tanacetum</taxon>
    </lineage>
</organism>
<keyword evidence="3" id="KW-1185">Reference proteome</keyword>
<reference evidence="2" key="2">
    <citation type="submission" date="2022-01" db="EMBL/GenBank/DDBJ databases">
        <authorList>
            <person name="Yamashiro T."/>
            <person name="Shiraishi A."/>
            <person name="Satake H."/>
            <person name="Nakayama K."/>
        </authorList>
    </citation>
    <scope>NUCLEOTIDE SEQUENCE</scope>
</reference>
<name>A0ABQ5IIE4_9ASTR</name>
<comment type="caution">
    <text evidence="2">The sequence shown here is derived from an EMBL/GenBank/DDBJ whole genome shotgun (WGS) entry which is preliminary data.</text>
</comment>
<feature type="compositionally biased region" description="Acidic residues" evidence="1">
    <location>
        <begin position="85"/>
        <end position="135"/>
    </location>
</feature>
<gene>
    <name evidence="2" type="ORF">Tco_1110304</name>
</gene>
<dbReference type="EMBL" id="BQNB010020818">
    <property type="protein sequence ID" value="GJT99965.1"/>
    <property type="molecule type" value="Genomic_DNA"/>
</dbReference>
<proteinExistence type="predicted"/>
<feature type="region of interest" description="Disordered" evidence="1">
    <location>
        <begin position="50"/>
        <end position="146"/>
    </location>
</feature>
<reference evidence="2" key="1">
    <citation type="journal article" date="2022" name="Int. J. Mol. Sci.">
        <title>Draft Genome of Tanacetum Coccineum: Genomic Comparison of Closely Related Tanacetum-Family Plants.</title>
        <authorList>
            <person name="Yamashiro T."/>
            <person name="Shiraishi A."/>
            <person name="Nakayama K."/>
            <person name="Satake H."/>
        </authorList>
    </citation>
    <scope>NUCLEOTIDE SEQUENCE</scope>
</reference>
<evidence type="ECO:0000256" key="1">
    <source>
        <dbReference type="SAM" id="MobiDB-lite"/>
    </source>
</evidence>
<accession>A0ABQ5IIE4</accession>